<dbReference type="PANTHER" id="PTHR43320">
    <property type="entry name" value="SUGAR KINASE"/>
    <property type="match status" value="1"/>
</dbReference>
<protein>
    <submittedName>
        <fullName evidence="5">Sugar or nucleoside kinase, ribokinase family</fullName>
    </submittedName>
</protein>
<dbReference type="GO" id="GO:0016301">
    <property type="term" value="F:kinase activity"/>
    <property type="evidence" value="ECO:0007669"/>
    <property type="project" value="UniProtKB-KW"/>
</dbReference>
<keyword evidence="2" id="KW-0808">Transferase</keyword>
<dbReference type="RefSeq" id="WP_085935132.1">
    <property type="nucleotide sequence ID" value="NZ_FUWJ01000003.1"/>
</dbReference>
<feature type="domain" description="Carbohydrate kinase PfkB" evidence="4">
    <location>
        <begin position="59"/>
        <end position="318"/>
    </location>
</feature>
<dbReference type="SUPFAM" id="SSF53613">
    <property type="entry name" value="Ribokinase-like"/>
    <property type="match status" value="1"/>
</dbReference>
<dbReference type="PANTHER" id="PTHR43320:SF3">
    <property type="entry name" value="CARBOHYDRATE KINASE PFKB DOMAIN-CONTAINING PROTEIN"/>
    <property type="match status" value="1"/>
</dbReference>
<dbReference type="InterPro" id="IPR002173">
    <property type="entry name" value="Carboh/pur_kinase_PfkB_CS"/>
</dbReference>
<dbReference type="Gene3D" id="3.40.1190.20">
    <property type="match status" value="1"/>
</dbReference>
<dbReference type="EMBL" id="FUWJ01000003">
    <property type="protein sequence ID" value="SKA00317.1"/>
    <property type="molecule type" value="Genomic_DNA"/>
</dbReference>
<evidence type="ECO:0000313" key="6">
    <source>
        <dbReference type="Proteomes" id="UP000190092"/>
    </source>
</evidence>
<evidence type="ECO:0000256" key="2">
    <source>
        <dbReference type="ARBA" id="ARBA00022679"/>
    </source>
</evidence>
<dbReference type="STRING" id="225324.SAMN02745126_03078"/>
<keyword evidence="3 5" id="KW-0418">Kinase</keyword>
<dbReference type="InterPro" id="IPR029056">
    <property type="entry name" value="Ribokinase-like"/>
</dbReference>
<organism evidence="5 6">
    <name type="scientific">Enhydrobacter aerosaccus</name>
    <dbReference type="NCBI Taxonomy" id="225324"/>
    <lineage>
        <taxon>Bacteria</taxon>
        <taxon>Pseudomonadati</taxon>
        <taxon>Pseudomonadota</taxon>
        <taxon>Alphaproteobacteria</taxon>
        <taxon>Hyphomicrobiales</taxon>
        <taxon>Enhydrobacter</taxon>
    </lineage>
</organism>
<dbReference type="Proteomes" id="UP000190092">
    <property type="component" value="Unassembled WGS sequence"/>
</dbReference>
<dbReference type="PROSITE" id="PS00584">
    <property type="entry name" value="PFKB_KINASES_2"/>
    <property type="match status" value="1"/>
</dbReference>
<proteinExistence type="inferred from homology"/>
<dbReference type="InterPro" id="IPR011611">
    <property type="entry name" value="PfkB_dom"/>
</dbReference>
<dbReference type="Gene3D" id="3.30.1110.10">
    <property type="match status" value="1"/>
</dbReference>
<sequence length="325" mass="33978">MTSAAFDVLGIGNAIVDVISHADDAFLSRHKLAKGSMMLIDEARADALYADMGPGIEVSGGSCGNTMAGVASFGGKGAYIGKVRNDQLGTVFAHDLRSIGVAFDTPQAQSGPATARCLILVTPDAQRTMNTFLGACTGLGPNDIDPKLVGGAQVTYVEGYLWDAPEAKKAVLKAFDAAHAAGRLVSITLSDAFCVDRYRDEFRALIRDKVDILFGNESEIKSLYQVDSFEAALEATRKEAKIAALTRSEKGSIVVKGNETHAVPAAPVAKVVDTTGAGDLYAAGFLYGFTHGKPLAECARLGGIAAAEIISHVGARPETPLKGLM</sequence>
<accession>A0A1T4Q9I8</accession>
<dbReference type="CDD" id="cd01168">
    <property type="entry name" value="adenosine_kinase"/>
    <property type="match status" value="1"/>
</dbReference>
<evidence type="ECO:0000256" key="1">
    <source>
        <dbReference type="ARBA" id="ARBA00010688"/>
    </source>
</evidence>
<evidence type="ECO:0000259" key="4">
    <source>
        <dbReference type="Pfam" id="PF00294"/>
    </source>
</evidence>
<name>A0A1T4Q9I8_9HYPH</name>
<keyword evidence="6" id="KW-1185">Reference proteome</keyword>
<dbReference type="InterPro" id="IPR052700">
    <property type="entry name" value="Carb_kinase_PfkB-like"/>
</dbReference>
<dbReference type="Pfam" id="PF00294">
    <property type="entry name" value="PfkB"/>
    <property type="match status" value="1"/>
</dbReference>
<gene>
    <name evidence="5" type="ORF">SAMN02745126_03078</name>
</gene>
<dbReference type="AlphaFoldDB" id="A0A1T4Q9I8"/>
<evidence type="ECO:0000313" key="5">
    <source>
        <dbReference type="EMBL" id="SKA00317.1"/>
    </source>
</evidence>
<evidence type="ECO:0000256" key="3">
    <source>
        <dbReference type="ARBA" id="ARBA00022777"/>
    </source>
</evidence>
<dbReference type="OrthoDB" id="9813569at2"/>
<reference evidence="6" key="1">
    <citation type="submission" date="2017-02" db="EMBL/GenBank/DDBJ databases">
        <authorList>
            <person name="Varghese N."/>
            <person name="Submissions S."/>
        </authorList>
    </citation>
    <scope>NUCLEOTIDE SEQUENCE [LARGE SCALE GENOMIC DNA]</scope>
    <source>
        <strain evidence="6">ATCC 27094</strain>
    </source>
</reference>
<comment type="similarity">
    <text evidence="1">Belongs to the carbohydrate kinase PfkB family.</text>
</comment>